<organism evidence="2">
    <name type="scientific">uncultured Blastococcus sp</name>
    <dbReference type="NCBI Taxonomy" id="217144"/>
    <lineage>
        <taxon>Bacteria</taxon>
        <taxon>Bacillati</taxon>
        <taxon>Actinomycetota</taxon>
        <taxon>Actinomycetes</taxon>
        <taxon>Geodermatophilales</taxon>
        <taxon>Geodermatophilaceae</taxon>
        <taxon>Blastococcus</taxon>
        <taxon>environmental samples</taxon>
    </lineage>
</organism>
<reference evidence="2" key="1">
    <citation type="submission" date="2020-02" db="EMBL/GenBank/DDBJ databases">
        <authorList>
            <person name="Meier V. D."/>
        </authorList>
    </citation>
    <scope>NUCLEOTIDE SEQUENCE</scope>
    <source>
        <strain evidence="2">AVDCRST_MAG52</strain>
    </source>
</reference>
<dbReference type="EMBL" id="CADCTN010000141">
    <property type="protein sequence ID" value="CAA9248629.1"/>
    <property type="molecule type" value="Genomic_DNA"/>
</dbReference>
<gene>
    <name evidence="2" type="ORF">AVDCRST_MAG52-2015</name>
</gene>
<feature type="compositionally biased region" description="Basic residues" evidence="1">
    <location>
        <begin position="73"/>
        <end position="82"/>
    </location>
</feature>
<feature type="compositionally biased region" description="Basic and acidic residues" evidence="1">
    <location>
        <begin position="142"/>
        <end position="154"/>
    </location>
</feature>
<feature type="compositionally biased region" description="Basic residues" evidence="1">
    <location>
        <begin position="169"/>
        <end position="179"/>
    </location>
</feature>
<keyword evidence="2" id="KW-0560">Oxidoreductase</keyword>
<feature type="compositionally biased region" description="Basic residues" evidence="1">
    <location>
        <begin position="35"/>
        <end position="56"/>
    </location>
</feature>
<accession>A0A6J4IFD9</accession>
<protein>
    <submittedName>
        <fullName evidence="2">FMN reductase</fullName>
        <ecNumber evidence="2">1.5.1.29</ecNumber>
    </submittedName>
</protein>
<feature type="compositionally biased region" description="Low complexity" evidence="1">
    <location>
        <begin position="132"/>
        <end position="141"/>
    </location>
</feature>
<feature type="non-terminal residue" evidence="2">
    <location>
        <position position="207"/>
    </location>
</feature>
<dbReference type="GO" id="GO:0016491">
    <property type="term" value="F:oxidoreductase activity"/>
    <property type="evidence" value="ECO:0007669"/>
    <property type="project" value="UniProtKB-KW"/>
</dbReference>
<feature type="region of interest" description="Disordered" evidence="1">
    <location>
        <begin position="1"/>
        <end position="207"/>
    </location>
</feature>
<feature type="compositionally biased region" description="Basic residues" evidence="1">
    <location>
        <begin position="1"/>
        <end position="11"/>
    </location>
</feature>
<name>A0A6J4IFD9_9ACTN</name>
<feature type="compositionally biased region" description="Basic and acidic residues" evidence="1">
    <location>
        <begin position="180"/>
        <end position="199"/>
    </location>
</feature>
<evidence type="ECO:0000256" key="1">
    <source>
        <dbReference type="SAM" id="MobiDB-lite"/>
    </source>
</evidence>
<dbReference type="EC" id="1.5.1.29" evidence="2"/>
<proteinExistence type="predicted"/>
<evidence type="ECO:0000313" key="2">
    <source>
        <dbReference type="EMBL" id="CAA9248629.1"/>
    </source>
</evidence>
<feature type="non-terminal residue" evidence="2">
    <location>
        <position position="1"/>
    </location>
</feature>
<sequence length="207" mass="23430">DHPHPRRRQRRPQQPLVDPAARRPAHRGDGGRPPGARRGHHRRGRRAAGPRPRPGRRPGDRVRQPGAADGDRHGHRRRRADRRHTDLLGLLQRPVQDVLRRPGQGLAGGQAGAARRHGGHRPALPRPRARRPAAVLLPARGSRADRGVRRDRGLGRRRRDRPRPGRADRPRRRRARRPDHRPARDGATDGPLRRPDDVLRGPPPRPL</sequence>
<dbReference type="AlphaFoldDB" id="A0A6J4IFD9"/>